<evidence type="ECO:0000313" key="2">
    <source>
        <dbReference type="EMBL" id="MDI4649009.1"/>
    </source>
</evidence>
<evidence type="ECO:0000256" key="1">
    <source>
        <dbReference type="SAM" id="SignalP"/>
    </source>
</evidence>
<dbReference type="Proteomes" id="UP001161691">
    <property type="component" value="Unassembled WGS sequence"/>
</dbReference>
<gene>
    <name evidence="2" type="ORF">KB449_28990</name>
</gene>
<dbReference type="RefSeq" id="WP_282911677.1">
    <property type="nucleotide sequence ID" value="NZ_JAGRPV010000001.1"/>
</dbReference>
<dbReference type="EMBL" id="JAGRPV010000001">
    <property type="protein sequence ID" value="MDI4649009.1"/>
    <property type="molecule type" value="Genomic_DNA"/>
</dbReference>
<comment type="caution">
    <text evidence="2">The sequence shown here is derived from an EMBL/GenBank/DDBJ whole genome shotgun (WGS) entry which is preliminary data.</text>
</comment>
<reference evidence="2" key="1">
    <citation type="submission" date="2023-04" db="EMBL/GenBank/DDBJ databases">
        <title>Comparative genomic analysis of Cohnella hashimotonis sp. nov., isolated from the International Space Station.</title>
        <authorList>
            <person name="Venkateswaran K."/>
            <person name="Simpson A."/>
        </authorList>
    </citation>
    <scope>NUCLEOTIDE SEQUENCE</scope>
    <source>
        <strain evidence="2">F6_2S_P_1</strain>
    </source>
</reference>
<proteinExistence type="predicted"/>
<dbReference type="Gene3D" id="2.60.120.560">
    <property type="entry name" value="Exo-inulinase, domain 1"/>
    <property type="match status" value="1"/>
</dbReference>
<accession>A0ABT6TQ76</accession>
<feature type="chain" id="PRO_5046902388" evidence="1">
    <location>
        <begin position="19"/>
        <end position="476"/>
    </location>
</feature>
<protein>
    <submittedName>
        <fullName evidence="2">Uncharacterized protein</fullName>
    </submittedName>
</protein>
<sequence length="476" mass="52421">MKRKILSIAALFISIQFAASISHPVDPVAEASSTVASSRIFQMSHANGTIKFDPNYGGAIVSATNKDHEMVDSTDYGRLWQMAIGIGNDPTQASSNGVQKNRIKVYGDNASAIYQYYGEELQATSTRYHVALHAPLWIAQIAQESIPELSVSGNLTNPAFNVFRATGTTTAWPNMTNVPSNITKYQFYDGKVAVKAEGKVTAANTPDNWFGVQFRQTGSGDSINQSGYLALLRYDGTLDLLKASSTGPQLLGRVNTGLAVLNQTYQIEVRTSGSNLQVWLDDVKKIDVTDAAYNGNYAAIVNFNNNVDWRNLGFYDMGIQFDSDTVYDPVTNLFSMTTKVNNFSSAIRPIDGDFVQMPIFFMNRPGDPTLNKLYYRTTPTGSWTNYAGPDRHWKMDPSQANYAYEFLIGNDQNPGYSLVFRSLSTGAHDQYRLVDNAEVYAMIIENDVNGGGTPPYVATLGTTNPARSITTSFYLF</sequence>
<feature type="signal peptide" evidence="1">
    <location>
        <begin position="1"/>
        <end position="18"/>
    </location>
</feature>
<evidence type="ECO:0000313" key="3">
    <source>
        <dbReference type="Proteomes" id="UP001161691"/>
    </source>
</evidence>
<keyword evidence="1" id="KW-0732">Signal</keyword>
<keyword evidence="3" id="KW-1185">Reference proteome</keyword>
<name>A0ABT6TQ76_9BACL</name>
<organism evidence="2 3">
    <name type="scientific">Cohnella hashimotonis</name>
    <dbReference type="NCBI Taxonomy" id="2826895"/>
    <lineage>
        <taxon>Bacteria</taxon>
        <taxon>Bacillati</taxon>
        <taxon>Bacillota</taxon>
        <taxon>Bacilli</taxon>
        <taxon>Bacillales</taxon>
        <taxon>Paenibacillaceae</taxon>
        <taxon>Cohnella</taxon>
    </lineage>
</organism>